<keyword evidence="3" id="KW-1185">Reference proteome</keyword>
<organism evidence="2 3">
    <name type="scientific">Phytophthora megakarya</name>
    <dbReference type="NCBI Taxonomy" id="4795"/>
    <lineage>
        <taxon>Eukaryota</taxon>
        <taxon>Sar</taxon>
        <taxon>Stramenopiles</taxon>
        <taxon>Oomycota</taxon>
        <taxon>Peronosporomycetes</taxon>
        <taxon>Peronosporales</taxon>
        <taxon>Peronosporaceae</taxon>
        <taxon>Phytophthora</taxon>
    </lineage>
</organism>
<name>A0A225VP77_9STRA</name>
<dbReference type="Proteomes" id="UP000198211">
    <property type="component" value="Unassembled WGS sequence"/>
</dbReference>
<dbReference type="AlphaFoldDB" id="A0A225VP77"/>
<evidence type="ECO:0000313" key="2">
    <source>
        <dbReference type="EMBL" id="OWZ06698.1"/>
    </source>
</evidence>
<gene>
    <name evidence="2" type="ORF">PHMEG_00021017</name>
</gene>
<reference evidence="3" key="1">
    <citation type="submission" date="2017-03" db="EMBL/GenBank/DDBJ databases">
        <title>Phytopthora megakarya and P. palmivora, two closely related causual agents of cacao black pod achieved similar genome size and gene model numbers by different mechanisms.</title>
        <authorList>
            <person name="Ali S."/>
            <person name="Shao J."/>
            <person name="Larry D.J."/>
            <person name="Kronmiller B."/>
            <person name="Shen D."/>
            <person name="Strem M.D."/>
            <person name="Melnick R.L."/>
            <person name="Guiltinan M.J."/>
            <person name="Tyler B.M."/>
            <person name="Meinhardt L.W."/>
            <person name="Bailey B.A."/>
        </authorList>
    </citation>
    <scope>NUCLEOTIDE SEQUENCE [LARGE SCALE GENOMIC DNA]</scope>
    <source>
        <strain evidence="3">zdho120</strain>
    </source>
</reference>
<evidence type="ECO:0000256" key="1">
    <source>
        <dbReference type="SAM" id="MobiDB-lite"/>
    </source>
</evidence>
<protein>
    <submittedName>
        <fullName evidence="2">Uncharacterized protein</fullName>
    </submittedName>
</protein>
<accession>A0A225VP77</accession>
<dbReference type="EMBL" id="NBNE01003856">
    <property type="protein sequence ID" value="OWZ06698.1"/>
    <property type="molecule type" value="Genomic_DNA"/>
</dbReference>
<dbReference type="OrthoDB" id="121048at2759"/>
<feature type="region of interest" description="Disordered" evidence="1">
    <location>
        <begin position="182"/>
        <end position="209"/>
    </location>
</feature>
<comment type="caution">
    <text evidence="2">The sequence shown here is derived from an EMBL/GenBank/DDBJ whole genome shotgun (WGS) entry which is preliminary data.</text>
</comment>
<proteinExistence type="predicted"/>
<sequence>MSFILWMRELECVKFRATPILMAIFSGRLECRGLSIMHFKEAAEMESLEDGSSNVNFSSDFSATAGLPVAKISCASYDGILDAVHGLSSLGHEVWYAHMRKLTAHLRAFVSKNESTDPGNNPARVRLTLRYTNKFIGTALAFIQSDEPQWWSGYCESLRSVEYQSPSWTMALLSALNQAAPDSLENRKGGSGRQRAKDSQRESHRRPAIPDRIPLLIHINRQGKEPCSLNVTGLPCNGGSRDRCGNPRRIHNYSDPLPSRLQLWINDIYQNLHPTKYEEGHDSGSTIQSSTALRPAHFQTTLHRTVDATMTLVHESYPRNATEVLQPNGVHRRNVARNAQSSNSHSDALVDIPVSLPNTQPETQSHRRLQATRPVVGPTTARKMHSNANSRHEALHKIRMLTLEKAMSELNVALPISGYPTLETLPDRVKFLLNTPLQHALSDYVSRSGFFPQFFVELVRCHTIEGYRPNKTLIPSVLDKACKDYKHLTQLQQIAREGVEVRLRNPPPRQVQRPPNHGSALDRINILRKNVRNEPDAWRYLVLDKDLLDQWPKIKNSPFVVVDKSHEGGSASGRTIHDLSYHEGSSINDSTDQDSIISPDYNHCDAVAT</sequence>
<evidence type="ECO:0000313" key="3">
    <source>
        <dbReference type="Proteomes" id="UP000198211"/>
    </source>
</evidence>